<accession>A0A0F9J265</accession>
<reference evidence="1" key="1">
    <citation type="journal article" date="2015" name="Nature">
        <title>Complex archaea that bridge the gap between prokaryotes and eukaryotes.</title>
        <authorList>
            <person name="Spang A."/>
            <person name="Saw J.H."/>
            <person name="Jorgensen S.L."/>
            <person name="Zaremba-Niedzwiedzka K."/>
            <person name="Martijn J."/>
            <person name="Lind A.E."/>
            <person name="van Eijk R."/>
            <person name="Schleper C."/>
            <person name="Guy L."/>
            <person name="Ettema T.J."/>
        </authorList>
    </citation>
    <scope>NUCLEOTIDE SEQUENCE</scope>
</reference>
<dbReference type="AlphaFoldDB" id="A0A0F9J265"/>
<sequence>MDKMNELMQLAQSVAEMEAGKNREIERLKGLGNELIEKVCELCRIINPQHKDCTYCEEIYSFQQALKG</sequence>
<name>A0A0F9J265_9ZZZZ</name>
<comment type="caution">
    <text evidence="1">The sequence shown here is derived from an EMBL/GenBank/DDBJ whole genome shotgun (WGS) entry which is preliminary data.</text>
</comment>
<gene>
    <name evidence="1" type="ORF">LCGC14_1508940</name>
</gene>
<organism evidence="1">
    <name type="scientific">marine sediment metagenome</name>
    <dbReference type="NCBI Taxonomy" id="412755"/>
    <lineage>
        <taxon>unclassified sequences</taxon>
        <taxon>metagenomes</taxon>
        <taxon>ecological metagenomes</taxon>
    </lineage>
</organism>
<dbReference type="EMBL" id="LAZR01011054">
    <property type="protein sequence ID" value="KKM63688.1"/>
    <property type="molecule type" value="Genomic_DNA"/>
</dbReference>
<proteinExistence type="predicted"/>
<protein>
    <submittedName>
        <fullName evidence="1">Uncharacterized protein</fullName>
    </submittedName>
</protein>
<evidence type="ECO:0000313" key="1">
    <source>
        <dbReference type="EMBL" id="KKM63688.1"/>
    </source>
</evidence>